<evidence type="ECO:0000313" key="1">
    <source>
        <dbReference type="EMBL" id="KAJ8898824.1"/>
    </source>
</evidence>
<organism evidence="1 2">
    <name type="scientific">Erythroxylum novogranatense</name>
    <dbReference type="NCBI Taxonomy" id="1862640"/>
    <lineage>
        <taxon>Eukaryota</taxon>
        <taxon>Viridiplantae</taxon>
        <taxon>Streptophyta</taxon>
        <taxon>Embryophyta</taxon>
        <taxon>Tracheophyta</taxon>
        <taxon>Spermatophyta</taxon>
        <taxon>Magnoliopsida</taxon>
        <taxon>eudicotyledons</taxon>
        <taxon>Gunneridae</taxon>
        <taxon>Pentapetalae</taxon>
        <taxon>rosids</taxon>
        <taxon>fabids</taxon>
        <taxon>Malpighiales</taxon>
        <taxon>Erythroxylaceae</taxon>
        <taxon>Erythroxylum</taxon>
    </lineage>
</organism>
<sequence length="93" mass="10943">MTYESLQNVVYSLEDEKVTTDFSRKQLTHLHLLHFRIVDPSMDLNSYSLGNVDWKKRVEGWKLQQEKIMIQMTNKYSEGKGDFEGTGSNREEL</sequence>
<proteinExistence type="predicted"/>
<reference evidence="1 2" key="1">
    <citation type="submission" date="2021-09" db="EMBL/GenBank/DDBJ databases">
        <title>Genomic insights and catalytic innovation underlie evolution of tropane alkaloids biosynthesis.</title>
        <authorList>
            <person name="Wang Y.-J."/>
            <person name="Tian T."/>
            <person name="Huang J.-P."/>
            <person name="Huang S.-X."/>
        </authorList>
    </citation>
    <scope>NUCLEOTIDE SEQUENCE [LARGE SCALE GENOMIC DNA]</scope>
    <source>
        <strain evidence="1">KIB-2018</strain>
        <tissue evidence="1">Leaf</tissue>
    </source>
</reference>
<protein>
    <submittedName>
        <fullName evidence="1">Uncharacterized protein</fullName>
    </submittedName>
</protein>
<comment type="caution">
    <text evidence="1">The sequence shown here is derived from an EMBL/GenBank/DDBJ whole genome shotgun (WGS) entry which is preliminary data.</text>
</comment>
<accession>A0AAV8U9V1</accession>
<dbReference type="AlphaFoldDB" id="A0AAV8U9V1"/>
<gene>
    <name evidence="1" type="ORF">K2173_007249</name>
</gene>
<keyword evidence="2" id="KW-1185">Reference proteome</keyword>
<name>A0AAV8U9V1_9ROSI</name>
<dbReference type="EMBL" id="JAIWQS010000008">
    <property type="protein sequence ID" value="KAJ8898824.1"/>
    <property type="molecule type" value="Genomic_DNA"/>
</dbReference>
<evidence type="ECO:0000313" key="2">
    <source>
        <dbReference type="Proteomes" id="UP001159364"/>
    </source>
</evidence>
<dbReference type="Proteomes" id="UP001159364">
    <property type="component" value="Linkage Group LG08"/>
</dbReference>